<dbReference type="Proteomes" id="UP000252107">
    <property type="component" value="Unassembled WGS sequence"/>
</dbReference>
<organism evidence="9 10">
    <name type="scientific">Nostoc minutum NIES-26</name>
    <dbReference type="NCBI Taxonomy" id="1844469"/>
    <lineage>
        <taxon>Bacteria</taxon>
        <taxon>Bacillati</taxon>
        <taxon>Cyanobacteriota</taxon>
        <taxon>Cyanophyceae</taxon>
        <taxon>Nostocales</taxon>
        <taxon>Nostocaceae</taxon>
        <taxon>Nostoc</taxon>
    </lineage>
</organism>
<feature type="binding site" evidence="7">
    <location>
        <position position="36"/>
    </location>
    <ligand>
        <name>3-phosphoshikimate</name>
        <dbReference type="ChEBI" id="CHEBI:145989"/>
    </ligand>
</feature>
<dbReference type="EMBL" id="LXQD01000002">
    <property type="protein sequence ID" value="RCJ42565.1"/>
    <property type="molecule type" value="Genomic_DNA"/>
</dbReference>
<evidence type="ECO:0000256" key="4">
    <source>
        <dbReference type="ARBA" id="ARBA00022679"/>
    </source>
</evidence>
<comment type="function">
    <text evidence="7">Catalyzes the transfer of the enolpyruvyl moiety of phosphoenolpyruvate (PEP) to the 5-hydroxyl of shikimate-3-phosphate (S3P) to produce enolpyruvyl shikimate-3-phosphate and inorganic phosphate.</text>
</comment>
<dbReference type="AlphaFoldDB" id="A0A367S1D2"/>
<dbReference type="PIRSF" id="PIRSF000505">
    <property type="entry name" value="EPSPS"/>
    <property type="match status" value="1"/>
</dbReference>
<feature type="binding site" evidence="7">
    <location>
        <position position="355"/>
    </location>
    <ligand>
        <name>3-phosphoshikimate</name>
        <dbReference type="ChEBI" id="CHEBI:145989"/>
    </ligand>
</feature>
<comment type="similarity">
    <text evidence="2 7">Belongs to the EPSP synthase family.</text>
</comment>
<reference evidence="9" key="1">
    <citation type="submission" date="2016-04" db="EMBL/GenBank/DDBJ databases">
        <authorList>
            <person name="Tabuchi Yagui T.R."/>
        </authorList>
    </citation>
    <scope>NUCLEOTIDE SEQUENCE [LARGE SCALE GENOMIC DNA]</scope>
    <source>
        <strain evidence="9">NIES-26</strain>
    </source>
</reference>
<dbReference type="Pfam" id="PF00275">
    <property type="entry name" value="EPSP_synthase"/>
    <property type="match status" value="1"/>
</dbReference>
<comment type="subunit">
    <text evidence="7">Monomer.</text>
</comment>
<feature type="binding site" evidence="7">
    <location>
        <position position="31"/>
    </location>
    <ligand>
        <name>3-phosphoshikimate</name>
        <dbReference type="ChEBI" id="CHEBI:145989"/>
    </ligand>
</feature>
<evidence type="ECO:0000259" key="8">
    <source>
        <dbReference type="Pfam" id="PF00275"/>
    </source>
</evidence>
<dbReference type="GO" id="GO:0008652">
    <property type="term" value="P:amino acid biosynthetic process"/>
    <property type="evidence" value="ECO:0007669"/>
    <property type="project" value="UniProtKB-KW"/>
</dbReference>
<dbReference type="GO" id="GO:0003866">
    <property type="term" value="F:3-phosphoshikimate 1-carboxyvinyltransferase activity"/>
    <property type="evidence" value="ECO:0007669"/>
    <property type="project" value="UniProtKB-UniRule"/>
</dbReference>
<proteinExistence type="inferred from homology"/>
<dbReference type="UniPathway" id="UPA00053">
    <property type="reaction ID" value="UER00089"/>
</dbReference>
<evidence type="ECO:0000256" key="2">
    <source>
        <dbReference type="ARBA" id="ARBA00009948"/>
    </source>
</evidence>
<dbReference type="PANTHER" id="PTHR21090:SF5">
    <property type="entry name" value="PENTAFUNCTIONAL AROM POLYPEPTIDE"/>
    <property type="match status" value="1"/>
</dbReference>
<feature type="binding site" evidence="7">
    <location>
        <position position="131"/>
    </location>
    <ligand>
        <name>phosphoenolpyruvate</name>
        <dbReference type="ChEBI" id="CHEBI:58702"/>
    </ligand>
</feature>
<dbReference type="InterPro" id="IPR036968">
    <property type="entry name" value="Enolpyruvate_Tfrase_sf"/>
</dbReference>
<evidence type="ECO:0000256" key="6">
    <source>
        <dbReference type="ARBA" id="ARBA00044633"/>
    </source>
</evidence>
<dbReference type="GO" id="GO:0009073">
    <property type="term" value="P:aromatic amino acid family biosynthetic process"/>
    <property type="evidence" value="ECO:0007669"/>
    <property type="project" value="UniProtKB-KW"/>
</dbReference>
<keyword evidence="4 7" id="KW-0808">Transferase</keyword>
<dbReference type="InterPro" id="IPR006264">
    <property type="entry name" value="EPSP_synthase"/>
</dbReference>
<dbReference type="GO" id="GO:0005737">
    <property type="term" value="C:cytoplasm"/>
    <property type="evidence" value="ECO:0007669"/>
    <property type="project" value="UniProtKB-SubCell"/>
</dbReference>
<comment type="caution">
    <text evidence="9">The sequence shown here is derived from an EMBL/GenBank/DDBJ whole genome shotgun (WGS) entry which is preliminary data.</text>
</comment>
<sequence>MSTSYYGRDLIVSDQQISTASSNILQVPGDKSISHRVLLAAAITPKPTRLYNLNLGNAVSLLIPALKTLGVQVSLEKNVVIVSPPINDAWNQEEVYVNLGPSSAAARFLIGLLAGLRVKAVVDGDETLRTRPMDWIVEPLQELGANIQYLGEAGCLPVVLKGGCLQDGTVQLKIGSAQARSSVLFAAFASERNVKIFYPIRSRDHTIRLFQYLGMDIQDLPGSVQIQGKCSQPLAEYHIPGDPSAAAFLAAAHIFQRRQTELVLENICLNPTRIGFFEVLKECGIQVEYKNVRQAFGETVGTIIIGKFCENLQPFQIKDSFLFHSLIDEIPLLVALAAIIPGQSAIFGAKELVFKETNRLLSSQNMLLAFGGQAKVVDDSMYITGGLPLQAGTIPSFGDHRIAMSAAALAFSLPGSSKILLGECYETSFPEFPQLMSLMGLNIFHC</sequence>
<feature type="binding site" evidence="7">
    <location>
        <position position="178"/>
    </location>
    <ligand>
        <name>phosphoenolpyruvate</name>
        <dbReference type="ChEBI" id="CHEBI:58702"/>
    </ligand>
</feature>
<comment type="catalytic activity">
    <reaction evidence="6">
        <text>3-phosphoshikimate + phosphoenolpyruvate = 5-O-(1-carboxyvinyl)-3-phosphoshikimate + phosphate</text>
        <dbReference type="Rhea" id="RHEA:21256"/>
        <dbReference type="ChEBI" id="CHEBI:43474"/>
        <dbReference type="ChEBI" id="CHEBI:57701"/>
        <dbReference type="ChEBI" id="CHEBI:58702"/>
        <dbReference type="ChEBI" id="CHEBI:145989"/>
        <dbReference type="EC" id="2.5.1.19"/>
    </reaction>
    <physiologicalReaction direction="left-to-right" evidence="6">
        <dbReference type="Rhea" id="RHEA:21257"/>
    </physiologicalReaction>
</comment>
<comment type="subcellular location">
    <subcellularLocation>
        <location evidence="7">Cytoplasm</location>
    </subcellularLocation>
</comment>
<dbReference type="PANTHER" id="PTHR21090">
    <property type="entry name" value="AROM/DEHYDROQUINATE SYNTHASE"/>
    <property type="match status" value="1"/>
</dbReference>
<keyword evidence="3 7" id="KW-0028">Amino-acid biosynthesis</keyword>
<keyword evidence="7" id="KW-0963">Cytoplasm</keyword>
<protein>
    <recommendedName>
        <fullName evidence="7">3-phosphoshikimate 1-carboxyvinyltransferase</fullName>
        <ecNumber evidence="7">2.5.1.19</ecNumber>
    </recommendedName>
    <alternativeName>
        <fullName evidence="7">5-enolpyruvylshikimate-3-phosphate synthase</fullName>
        <shortName evidence="7">EPSP synthase</shortName>
        <shortName evidence="7">EPSPS</shortName>
    </alternativeName>
</protein>
<feature type="binding site" evidence="7">
    <location>
        <position position="176"/>
    </location>
    <ligand>
        <name>3-phosphoshikimate</name>
        <dbReference type="ChEBI" id="CHEBI:145989"/>
    </ligand>
</feature>
<accession>A0A367S1D2</accession>
<name>A0A367S1D2_9NOSO</name>
<keyword evidence="5 7" id="KW-0057">Aromatic amino acid biosynthesis</keyword>
<feature type="binding site" evidence="7">
    <location>
        <position position="359"/>
    </location>
    <ligand>
        <name>phosphoenolpyruvate</name>
        <dbReference type="ChEBI" id="CHEBI:58702"/>
    </ligand>
</feature>
<feature type="binding site" evidence="7">
    <location>
        <position position="32"/>
    </location>
    <ligand>
        <name>3-phosphoshikimate</name>
        <dbReference type="ChEBI" id="CHEBI:145989"/>
    </ligand>
</feature>
<dbReference type="SUPFAM" id="SSF55205">
    <property type="entry name" value="EPT/RTPC-like"/>
    <property type="match status" value="1"/>
</dbReference>
<dbReference type="InterPro" id="IPR001986">
    <property type="entry name" value="Enolpyruvate_Tfrase_dom"/>
</dbReference>
<evidence type="ECO:0000313" key="9">
    <source>
        <dbReference type="EMBL" id="RCJ42565.1"/>
    </source>
</evidence>
<dbReference type="GO" id="GO:0009423">
    <property type="term" value="P:chorismate biosynthetic process"/>
    <property type="evidence" value="ECO:0007669"/>
    <property type="project" value="UniProtKB-UniRule"/>
</dbReference>
<feature type="binding site" evidence="7">
    <location>
        <position position="178"/>
    </location>
    <ligand>
        <name>3-phosphoshikimate</name>
        <dbReference type="ChEBI" id="CHEBI:145989"/>
    </ligand>
</feature>
<dbReference type="HAMAP" id="MF_00210">
    <property type="entry name" value="EPSP_synth"/>
    <property type="match status" value="1"/>
</dbReference>
<dbReference type="EC" id="2.5.1.19" evidence="7"/>
<evidence type="ECO:0000256" key="5">
    <source>
        <dbReference type="ARBA" id="ARBA00023141"/>
    </source>
</evidence>
<keyword evidence="10" id="KW-1185">Reference proteome</keyword>
<feature type="binding site" evidence="7">
    <location>
        <position position="31"/>
    </location>
    <ligand>
        <name>phosphoenolpyruvate</name>
        <dbReference type="ChEBI" id="CHEBI:58702"/>
    </ligand>
</feature>
<feature type="active site" description="Proton acceptor" evidence="7">
    <location>
        <position position="328"/>
    </location>
</feature>
<evidence type="ECO:0000256" key="3">
    <source>
        <dbReference type="ARBA" id="ARBA00022605"/>
    </source>
</evidence>
<feature type="binding site" evidence="7">
    <location>
        <position position="401"/>
    </location>
    <ligand>
        <name>phosphoenolpyruvate</name>
        <dbReference type="ChEBI" id="CHEBI:58702"/>
    </ligand>
</feature>
<dbReference type="InterPro" id="IPR013792">
    <property type="entry name" value="RNA3'P_cycl/enolpyr_Trfase_a/b"/>
</dbReference>
<comment type="caution">
    <text evidence="7">Lacks conserved residue(s) required for the propagation of feature annotation.</text>
</comment>
<comment type="pathway">
    <text evidence="1 7">Metabolic intermediate biosynthesis; chorismate biosynthesis; chorismate from D-erythrose 4-phosphate and phosphoenolpyruvate: step 6/7.</text>
</comment>
<feature type="domain" description="Enolpyruvate transferase" evidence="8">
    <location>
        <begin position="22"/>
        <end position="434"/>
    </location>
</feature>
<evidence type="ECO:0000313" key="10">
    <source>
        <dbReference type="Proteomes" id="UP000252107"/>
    </source>
</evidence>
<gene>
    <name evidence="7" type="primary">aroA</name>
    <name evidence="9" type="ORF">A6770_34410</name>
</gene>
<evidence type="ECO:0000256" key="7">
    <source>
        <dbReference type="HAMAP-Rule" id="MF_00210"/>
    </source>
</evidence>
<feature type="binding site" evidence="7">
    <location>
        <position position="328"/>
    </location>
    <ligand>
        <name>3-phosphoshikimate</name>
        <dbReference type="ChEBI" id="CHEBI:145989"/>
    </ligand>
</feature>
<evidence type="ECO:0000256" key="1">
    <source>
        <dbReference type="ARBA" id="ARBA00004811"/>
    </source>
</evidence>
<dbReference type="Gene3D" id="3.65.10.10">
    <property type="entry name" value="Enolpyruvate transferase domain"/>
    <property type="match status" value="2"/>
</dbReference>